<dbReference type="OrthoDB" id="6098271at2759"/>
<evidence type="ECO:0000259" key="1">
    <source>
        <dbReference type="Pfam" id="PF25272"/>
    </source>
</evidence>
<dbReference type="AlphaFoldDB" id="V3ZZN5"/>
<gene>
    <name evidence="2" type="ORF">LOTGIDRAFT_150554</name>
</gene>
<sequence length="286" mass="31400">MAVDCGSLSTGPATLRFVGNVHSLKGYGGGGDCSFNEDFEPGTFTLKVGYEASQGHSCLFKNIEMGSYEMKIDSHTYEFLEIDGDLKFVVVCSFSKFKDDVLREVPLKTAFLPPNLLVFQMGRRTTSTFAIFPSDIFDNVIRGKILEGRVVKLRTHMAASNVETGRGYIPLVCTVGNADSSVLVPILVDGCGTGFPWSSDEGFEMEGPSGMSPLFRMFRIMRDESATFRCSFIVCNGACDGNSCVIPENRRKRSLQHHNIHNATFQFEVETSAPLTTHPSASLKVL</sequence>
<dbReference type="GeneID" id="20235516"/>
<dbReference type="Proteomes" id="UP000030746">
    <property type="component" value="Unassembled WGS sequence"/>
</dbReference>
<evidence type="ECO:0000313" key="3">
    <source>
        <dbReference type="Proteomes" id="UP000030746"/>
    </source>
</evidence>
<dbReference type="Pfam" id="PF25272">
    <property type="entry name" value="VERL_C"/>
    <property type="match status" value="1"/>
</dbReference>
<keyword evidence="3" id="KW-1185">Reference proteome</keyword>
<feature type="domain" description="Vitelline envelope sperm lysin receptor C-terminal" evidence="1">
    <location>
        <begin position="43"/>
        <end position="244"/>
    </location>
</feature>
<organism evidence="2 3">
    <name type="scientific">Lottia gigantea</name>
    <name type="common">Giant owl limpet</name>
    <dbReference type="NCBI Taxonomy" id="225164"/>
    <lineage>
        <taxon>Eukaryota</taxon>
        <taxon>Metazoa</taxon>
        <taxon>Spiralia</taxon>
        <taxon>Lophotrochozoa</taxon>
        <taxon>Mollusca</taxon>
        <taxon>Gastropoda</taxon>
        <taxon>Patellogastropoda</taxon>
        <taxon>Lottioidea</taxon>
        <taxon>Lottiidae</taxon>
        <taxon>Lottia</taxon>
    </lineage>
</organism>
<dbReference type="CTD" id="20235516"/>
<proteinExistence type="predicted"/>
<dbReference type="KEGG" id="lgi:LOTGIDRAFT_150554"/>
<dbReference type="InterPro" id="IPR057371">
    <property type="entry name" value="VERL_C"/>
</dbReference>
<evidence type="ECO:0000313" key="2">
    <source>
        <dbReference type="EMBL" id="ESO89842.1"/>
    </source>
</evidence>
<dbReference type="HOGENOM" id="CLU_1002157_0_0_1"/>
<accession>V3ZZN5</accession>
<dbReference type="EMBL" id="KB202518">
    <property type="protein sequence ID" value="ESO89842.1"/>
    <property type="molecule type" value="Genomic_DNA"/>
</dbReference>
<reference evidence="2 3" key="1">
    <citation type="journal article" date="2013" name="Nature">
        <title>Insights into bilaterian evolution from three spiralian genomes.</title>
        <authorList>
            <person name="Simakov O."/>
            <person name="Marletaz F."/>
            <person name="Cho S.J."/>
            <person name="Edsinger-Gonzales E."/>
            <person name="Havlak P."/>
            <person name="Hellsten U."/>
            <person name="Kuo D.H."/>
            <person name="Larsson T."/>
            <person name="Lv J."/>
            <person name="Arendt D."/>
            <person name="Savage R."/>
            <person name="Osoegawa K."/>
            <person name="de Jong P."/>
            <person name="Grimwood J."/>
            <person name="Chapman J.A."/>
            <person name="Shapiro H."/>
            <person name="Aerts A."/>
            <person name="Otillar R.P."/>
            <person name="Terry A.Y."/>
            <person name="Boore J.L."/>
            <person name="Grigoriev I.V."/>
            <person name="Lindberg D.R."/>
            <person name="Seaver E.C."/>
            <person name="Weisblat D.A."/>
            <person name="Putnam N.H."/>
            <person name="Rokhsar D.S."/>
        </authorList>
    </citation>
    <scope>NUCLEOTIDE SEQUENCE [LARGE SCALE GENOMIC DNA]</scope>
</reference>
<name>V3ZZN5_LOTGI</name>
<dbReference type="RefSeq" id="XP_009059318.1">
    <property type="nucleotide sequence ID" value="XM_009061070.1"/>
</dbReference>
<protein>
    <recommendedName>
        <fullName evidence="1">Vitelline envelope sperm lysin receptor C-terminal domain-containing protein</fullName>
    </recommendedName>
</protein>